<dbReference type="AlphaFoldDB" id="A0A366D5D5"/>
<dbReference type="InterPro" id="IPR020084">
    <property type="entry name" value="NUDIX_hydrolase_CS"/>
</dbReference>
<comment type="caution">
    <text evidence="6">The sequence shown here is derived from an EMBL/GenBank/DDBJ whole genome shotgun (WGS) entry which is preliminary data.</text>
</comment>
<dbReference type="GO" id="GO:0016787">
    <property type="term" value="F:hydrolase activity"/>
    <property type="evidence" value="ECO:0007669"/>
    <property type="project" value="UniProtKB-KW"/>
</dbReference>
<evidence type="ECO:0000313" key="7">
    <source>
        <dbReference type="Proteomes" id="UP000252586"/>
    </source>
</evidence>
<organism evidence="6 7">
    <name type="scientific">Nocardia puris</name>
    <dbReference type="NCBI Taxonomy" id="208602"/>
    <lineage>
        <taxon>Bacteria</taxon>
        <taxon>Bacillati</taxon>
        <taxon>Actinomycetota</taxon>
        <taxon>Actinomycetes</taxon>
        <taxon>Mycobacteriales</taxon>
        <taxon>Nocardiaceae</taxon>
        <taxon>Nocardia</taxon>
    </lineage>
</organism>
<protein>
    <submittedName>
        <fullName evidence="6">8-oxo-dGTP diphosphatase</fullName>
    </submittedName>
</protein>
<evidence type="ECO:0000256" key="1">
    <source>
        <dbReference type="ARBA" id="ARBA00001946"/>
    </source>
</evidence>
<comment type="cofactor">
    <cofactor evidence="1">
        <name>Mg(2+)</name>
        <dbReference type="ChEBI" id="CHEBI:18420"/>
    </cofactor>
</comment>
<dbReference type="SUPFAM" id="SSF55811">
    <property type="entry name" value="Nudix"/>
    <property type="match status" value="1"/>
</dbReference>
<sequence>MKSEGTQIILLNDRREVLMYLRDDKTEIAYPNQWSLLGGMIEAGETPLETIVREIDEEIGVVLDPSEVDHVCTRDLHFGVEHTFHARVSFEIEDVVLTEGQGLRWFTEQDAAATDLAYEDNAMLADFFAGLPETTTATQ</sequence>
<comment type="similarity">
    <text evidence="2 4">Belongs to the Nudix hydrolase family.</text>
</comment>
<evidence type="ECO:0000256" key="3">
    <source>
        <dbReference type="ARBA" id="ARBA00022801"/>
    </source>
</evidence>
<dbReference type="InterPro" id="IPR020476">
    <property type="entry name" value="Nudix_hydrolase"/>
</dbReference>
<dbReference type="EMBL" id="QNRE01000015">
    <property type="protein sequence ID" value="RBO85240.1"/>
    <property type="molecule type" value="Genomic_DNA"/>
</dbReference>
<dbReference type="Pfam" id="PF00293">
    <property type="entry name" value="NUDIX"/>
    <property type="match status" value="1"/>
</dbReference>
<dbReference type="PROSITE" id="PS00893">
    <property type="entry name" value="NUDIX_BOX"/>
    <property type="match status" value="1"/>
</dbReference>
<evidence type="ECO:0000256" key="2">
    <source>
        <dbReference type="ARBA" id="ARBA00005582"/>
    </source>
</evidence>
<dbReference type="STRING" id="1210090.GCA_001613185_03108"/>
<reference evidence="6 7" key="1">
    <citation type="submission" date="2018-06" db="EMBL/GenBank/DDBJ databases">
        <title>Genomic Encyclopedia of Type Strains, Phase IV (KMG-IV): sequencing the most valuable type-strain genomes for metagenomic binning, comparative biology and taxonomic classification.</title>
        <authorList>
            <person name="Goeker M."/>
        </authorList>
    </citation>
    <scope>NUCLEOTIDE SEQUENCE [LARGE SCALE GENOMIC DNA]</scope>
    <source>
        <strain evidence="6 7">DSM 44599</strain>
    </source>
</reference>
<accession>A0A366D5D5</accession>
<dbReference type="InterPro" id="IPR015797">
    <property type="entry name" value="NUDIX_hydrolase-like_dom_sf"/>
</dbReference>
<evidence type="ECO:0000313" key="6">
    <source>
        <dbReference type="EMBL" id="RBO85240.1"/>
    </source>
</evidence>
<evidence type="ECO:0000256" key="4">
    <source>
        <dbReference type="RuleBase" id="RU003476"/>
    </source>
</evidence>
<proteinExistence type="inferred from homology"/>
<keyword evidence="7" id="KW-1185">Reference proteome</keyword>
<keyword evidence="3 4" id="KW-0378">Hydrolase</keyword>
<dbReference type="PANTHER" id="PTHR43046">
    <property type="entry name" value="GDP-MANNOSE MANNOSYL HYDROLASE"/>
    <property type="match status" value="1"/>
</dbReference>
<gene>
    <name evidence="6" type="ORF">DFR74_11588</name>
</gene>
<dbReference type="Gene3D" id="3.90.79.10">
    <property type="entry name" value="Nucleoside Triphosphate Pyrophosphohydrolase"/>
    <property type="match status" value="1"/>
</dbReference>
<name>A0A366D5D5_9NOCA</name>
<dbReference type="RefSeq" id="WP_067509257.1">
    <property type="nucleotide sequence ID" value="NZ_CP107943.1"/>
</dbReference>
<dbReference type="CDD" id="cd18882">
    <property type="entry name" value="NUDIX_Hydrolase"/>
    <property type="match status" value="1"/>
</dbReference>
<dbReference type="PRINTS" id="PR00502">
    <property type="entry name" value="NUDIXFAMILY"/>
</dbReference>
<dbReference type="Proteomes" id="UP000252586">
    <property type="component" value="Unassembled WGS sequence"/>
</dbReference>
<dbReference type="PANTHER" id="PTHR43046:SF2">
    <property type="entry name" value="8-OXO-DGTP DIPHOSPHATASE-RELATED"/>
    <property type="match status" value="1"/>
</dbReference>
<evidence type="ECO:0000259" key="5">
    <source>
        <dbReference type="PROSITE" id="PS51462"/>
    </source>
</evidence>
<dbReference type="InterPro" id="IPR000086">
    <property type="entry name" value="NUDIX_hydrolase_dom"/>
</dbReference>
<dbReference type="PROSITE" id="PS51462">
    <property type="entry name" value="NUDIX"/>
    <property type="match status" value="1"/>
</dbReference>
<feature type="domain" description="Nudix hydrolase" evidence="5">
    <location>
        <begin position="1"/>
        <end position="129"/>
    </location>
</feature>